<proteinExistence type="predicted"/>
<sequence>MNFLLHFVLKHPYYLLGTPPSLSAHLSEKNE</sequence>
<name>A0A8S5RPF3_9VIRU</name>
<accession>A0A8S5RPF3</accession>
<reference evidence="1" key="1">
    <citation type="journal article" date="2021" name="Proc. Natl. Acad. Sci. U.S.A.">
        <title>A Catalog of Tens of Thousands of Viruses from Human Metagenomes Reveals Hidden Associations with Chronic Diseases.</title>
        <authorList>
            <person name="Tisza M.J."/>
            <person name="Buck C.B."/>
        </authorList>
    </citation>
    <scope>NUCLEOTIDE SEQUENCE</scope>
    <source>
        <strain evidence="1">Ctrcb4</strain>
    </source>
</reference>
<dbReference type="EMBL" id="BK059132">
    <property type="protein sequence ID" value="DAE33232.1"/>
    <property type="molecule type" value="Genomic_DNA"/>
</dbReference>
<protein>
    <submittedName>
        <fullName evidence="1">Uncharacterized protein</fullName>
    </submittedName>
</protein>
<evidence type="ECO:0000313" key="1">
    <source>
        <dbReference type="EMBL" id="DAE33232.1"/>
    </source>
</evidence>
<organism evidence="1">
    <name type="scientific">virus sp. ctrcb4</name>
    <dbReference type="NCBI Taxonomy" id="2825824"/>
    <lineage>
        <taxon>Viruses</taxon>
    </lineage>
</organism>